<evidence type="ECO:0000256" key="2">
    <source>
        <dbReference type="ARBA" id="ARBA00010183"/>
    </source>
</evidence>
<accession>A0A0A0BE83</accession>
<comment type="catalytic activity">
    <reaction evidence="1 10">
        <text>Endonucleolytic cleavage to 5'-phosphomonoester.</text>
        <dbReference type="EC" id="3.1.26.3"/>
    </reaction>
</comment>
<dbReference type="FunFam" id="1.10.1520.10:FF:000001">
    <property type="entry name" value="Ribonuclease 3"/>
    <property type="match status" value="1"/>
</dbReference>
<proteinExistence type="inferred from homology"/>
<dbReference type="Pfam" id="PF14622">
    <property type="entry name" value="Ribonucleas_3_3"/>
    <property type="match status" value="1"/>
</dbReference>
<feature type="domain" description="DRBM" evidence="11">
    <location>
        <begin position="155"/>
        <end position="225"/>
    </location>
</feature>
<evidence type="ECO:0000313" key="14">
    <source>
        <dbReference type="Proteomes" id="UP000029999"/>
    </source>
</evidence>
<dbReference type="EMBL" id="JRQD01000006">
    <property type="protein sequence ID" value="KGM06017.1"/>
    <property type="molecule type" value="Genomic_DNA"/>
</dbReference>
<evidence type="ECO:0000256" key="9">
    <source>
        <dbReference type="ARBA" id="ARBA00022884"/>
    </source>
</evidence>
<comment type="cofactor">
    <cofactor evidence="10">
        <name>Mg(2+)</name>
        <dbReference type="ChEBI" id="CHEBI:18420"/>
    </cofactor>
</comment>
<reference evidence="13 14" key="1">
    <citation type="submission" date="2014-09" db="EMBL/GenBank/DDBJ databases">
        <authorList>
            <person name="Grob C."/>
            <person name="Taubert M."/>
            <person name="Howat A.M."/>
            <person name="Burns O.J."/>
            <person name="Dixon J.L."/>
            <person name="Chen Y."/>
            <person name="Murrell J.C."/>
        </authorList>
    </citation>
    <scope>NUCLEOTIDE SEQUENCE [LARGE SCALE GENOMIC DNA]</scope>
    <source>
        <strain evidence="13">L4</strain>
    </source>
</reference>
<evidence type="ECO:0000256" key="8">
    <source>
        <dbReference type="ARBA" id="ARBA00022801"/>
    </source>
</evidence>
<dbReference type="Proteomes" id="UP000029999">
    <property type="component" value="Unassembled WGS sequence"/>
</dbReference>
<evidence type="ECO:0000256" key="6">
    <source>
        <dbReference type="ARBA" id="ARBA00022722"/>
    </source>
</evidence>
<keyword evidence="10" id="KW-0460">Magnesium</keyword>
<dbReference type="GO" id="GO:0008033">
    <property type="term" value="P:tRNA processing"/>
    <property type="evidence" value="ECO:0007669"/>
    <property type="project" value="UniProtKB-KW"/>
</dbReference>
<comment type="similarity">
    <text evidence="2">Belongs to the ribonuclease III family.</text>
</comment>
<dbReference type="InterPro" id="IPR011907">
    <property type="entry name" value="RNase_III"/>
</dbReference>
<dbReference type="SUPFAM" id="SSF69065">
    <property type="entry name" value="RNase III domain-like"/>
    <property type="match status" value="1"/>
</dbReference>
<dbReference type="STRING" id="392484.LP43_2332"/>
<dbReference type="PANTHER" id="PTHR11207">
    <property type="entry name" value="RIBONUCLEASE III"/>
    <property type="match status" value="1"/>
</dbReference>
<feature type="active site" evidence="10">
    <location>
        <position position="45"/>
    </location>
</feature>
<dbReference type="GO" id="GO:0004525">
    <property type="term" value="F:ribonuclease III activity"/>
    <property type="evidence" value="ECO:0007669"/>
    <property type="project" value="UniProtKB-UniRule"/>
</dbReference>
<evidence type="ECO:0000259" key="12">
    <source>
        <dbReference type="PROSITE" id="PS50142"/>
    </source>
</evidence>
<evidence type="ECO:0000256" key="3">
    <source>
        <dbReference type="ARBA" id="ARBA00022552"/>
    </source>
</evidence>
<comment type="subunit">
    <text evidence="10">Homodimer.</text>
</comment>
<dbReference type="InterPro" id="IPR000999">
    <property type="entry name" value="RNase_III_dom"/>
</dbReference>
<dbReference type="PANTHER" id="PTHR11207:SF0">
    <property type="entry name" value="RIBONUCLEASE 3"/>
    <property type="match status" value="1"/>
</dbReference>
<gene>
    <name evidence="10" type="primary">rnc</name>
    <name evidence="13" type="ORF">LP43_2332</name>
</gene>
<comment type="caution">
    <text evidence="13">The sequence shown here is derived from an EMBL/GenBank/DDBJ whole genome shotgun (WGS) entry which is preliminary data.</text>
</comment>
<evidence type="ECO:0000256" key="10">
    <source>
        <dbReference type="HAMAP-Rule" id="MF_00104"/>
    </source>
</evidence>
<evidence type="ECO:0000313" key="13">
    <source>
        <dbReference type="EMBL" id="KGM06017.1"/>
    </source>
</evidence>
<feature type="binding site" evidence="10">
    <location>
        <position position="41"/>
    </location>
    <ligand>
        <name>Mg(2+)</name>
        <dbReference type="ChEBI" id="CHEBI:18420"/>
    </ligand>
</feature>
<dbReference type="RefSeq" id="WP_036315527.1">
    <property type="nucleotide sequence ID" value="NZ_JRQD01000006.1"/>
</dbReference>
<keyword evidence="4 10" id="KW-0507">mRNA processing</keyword>
<dbReference type="PROSITE" id="PS50137">
    <property type="entry name" value="DS_RBD"/>
    <property type="match status" value="1"/>
</dbReference>
<dbReference type="InterPro" id="IPR014720">
    <property type="entry name" value="dsRBD_dom"/>
</dbReference>
<dbReference type="CDD" id="cd10845">
    <property type="entry name" value="DSRM_RNAse_III_family"/>
    <property type="match status" value="1"/>
</dbReference>
<dbReference type="Gene3D" id="1.10.1520.10">
    <property type="entry name" value="Ribonuclease III domain"/>
    <property type="match status" value="1"/>
</dbReference>
<dbReference type="GO" id="GO:0005737">
    <property type="term" value="C:cytoplasm"/>
    <property type="evidence" value="ECO:0007669"/>
    <property type="project" value="UniProtKB-SubCell"/>
</dbReference>
<protein>
    <recommendedName>
        <fullName evidence="10">Ribonuclease 3</fullName>
        <ecNumber evidence="10">3.1.26.3</ecNumber>
    </recommendedName>
    <alternativeName>
        <fullName evidence="10">Ribonuclease III</fullName>
        <shortName evidence="10">RNase III</shortName>
    </alternativeName>
</protein>
<evidence type="ECO:0000256" key="7">
    <source>
        <dbReference type="ARBA" id="ARBA00022759"/>
    </source>
</evidence>
<dbReference type="InterPro" id="IPR036389">
    <property type="entry name" value="RNase_III_sf"/>
</dbReference>
<dbReference type="GO" id="GO:0019843">
    <property type="term" value="F:rRNA binding"/>
    <property type="evidence" value="ECO:0007669"/>
    <property type="project" value="UniProtKB-KW"/>
</dbReference>
<dbReference type="SUPFAM" id="SSF54768">
    <property type="entry name" value="dsRNA-binding domain-like"/>
    <property type="match status" value="1"/>
</dbReference>
<dbReference type="GO" id="GO:0010468">
    <property type="term" value="P:regulation of gene expression"/>
    <property type="evidence" value="ECO:0007669"/>
    <property type="project" value="TreeGrafter"/>
</dbReference>
<keyword evidence="3 10" id="KW-0698">rRNA processing</keyword>
<feature type="binding site" evidence="10">
    <location>
        <position position="117"/>
    </location>
    <ligand>
        <name>Mg(2+)</name>
        <dbReference type="ChEBI" id="CHEBI:18420"/>
    </ligand>
</feature>
<dbReference type="PROSITE" id="PS00517">
    <property type="entry name" value="RNASE_3_1"/>
    <property type="match status" value="1"/>
</dbReference>
<keyword evidence="5 10" id="KW-0819">tRNA processing</keyword>
<dbReference type="GO" id="GO:0006397">
    <property type="term" value="P:mRNA processing"/>
    <property type="evidence" value="ECO:0007669"/>
    <property type="project" value="UniProtKB-UniRule"/>
</dbReference>
<dbReference type="CDD" id="cd00593">
    <property type="entry name" value="RIBOc"/>
    <property type="match status" value="1"/>
</dbReference>
<evidence type="ECO:0000259" key="11">
    <source>
        <dbReference type="PROSITE" id="PS50137"/>
    </source>
</evidence>
<comment type="subcellular location">
    <subcellularLocation>
        <location evidence="10">Cytoplasm</location>
    </subcellularLocation>
</comment>
<dbReference type="GO" id="GO:0006364">
    <property type="term" value="P:rRNA processing"/>
    <property type="evidence" value="ECO:0007669"/>
    <property type="project" value="UniProtKB-UniRule"/>
</dbReference>
<sequence length="227" mass="25427">MITQRQKALCKQLEITFKKTDLLLQALTHRSADPKNNERLEYLGDAILSFVIAEELFNRFPQVKEGKLSRLRASLVKGETLAELARELKLGDVLILGPGELKSGGFRRESILADAVEAILGALYLDGGLESVKALILRLYQERLDNIDVTETVKDPKTRLQELLQSRKQPLPIYSVKEVKTDKKHPAFEASCQVTLLDKVVVAQGSSHRKAEKKAAERALILIEETL</sequence>
<keyword evidence="8 10" id="KW-0378">Hydrolase</keyword>
<dbReference type="SMART" id="SM00535">
    <property type="entry name" value="RIBOc"/>
    <property type="match status" value="1"/>
</dbReference>
<evidence type="ECO:0000256" key="4">
    <source>
        <dbReference type="ARBA" id="ARBA00022664"/>
    </source>
</evidence>
<keyword evidence="9 10" id="KW-0694">RNA-binding</keyword>
<feature type="binding site" evidence="10">
    <location>
        <position position="114"/>
    </location>
    <ligand>
        <name>Mg(2+)</name>
        <dbReference type="ChEBI" id="CHEBI:18420"/>
    </ligand>
</feature>
<dbReference type="NCBIfam" id="TIGR02191">
    <property type="entry name" value="RNaseIII"/>
    <property type="match status" value="1"/>
</dbReference>
<comment type="function">
    <text evidence="10">Digests double-stranded RNA. Involved in the processing of primary rRNA transcript to yield the immediate precursors to the large and small rRNAs (23S and 16S). Processes some mRNAs, and tRNAs when they are encoded in the rRNA operon. Processes pre-crRNA and tracrRNA of type II CRISPR loci if present in the organism.</text>
</comment>
<dbReference type="Gene3D" id="3.30.160.20">
    <property type="match status" value="1"/>
</dbReference>
<dbReference type="GO" id="GO:0003725">
    <property type="term" value="F:double-stranded RNA binding"/>
    <property type="evidence" value="ECO:0007669"/>
    <property type="project" value="TreeGrafter"/>
</dbReference>
<name>A0A0A0BE83_9GAMM</name>
<dbReference type="AlphaFoldDB" id="A0A0A0BE83"/>
<dbReference type="SMART" id="SM00358">
    <property type="entry name" value="DSRM"/>
    <property type="match status" value="1"/>
</dbReference>
<feature type="domain" description="RNase III" evidence="12">
    <location>
        <begin position="6"/>
        <end position="128"/>
    </location>
</feature>
<evidence type="ECO:0000256" key="5">
    <source>
        <dbReference type="ARBA" id="ARBA00022694"/>
    </source>
</evidence>
<dbReference type="EC" id="3.1.26.3" evidence="10"/>
<keyword evidence="6 10" id="KW-0540">Nuclease</keyword>
<dbReference type="GO" id="GO:0046872">
    <property type="term" value="F:metal ion binding"/>
    <property type="evidence" value="ECO:0007669"/>
    <property type="project" value="UniProtKB-KW"/>
</dbReference>
<dbReference type="PROSITE" id="PS50142">
    <property type="entry name" value="RNASE_3_2"/>
    <property type="match status" value="1"/>
</dbReference>
<dbReference type="Pfam" id="PF00035">
    <property type="entry name" value="dsrm"/>
    <property type="match status" value="1"/>
</dbReference>
<keyword evidence="10" id="KW-0479">Metal-binding</keyword>
<keyword evidence="10" id="KW-0699">rRNA-binding</keyword>
<feature type="active site" evidence="10">
    <location>
        <position position="117"/>
    </location>
</feature>
<keyword evidence="7 10" id="KW-0255">Endonuclease</keyword>
<organism evidence="13 14">
    <name type="scientific">Methylophaga thiooxydans</name>
    <dbReference type="NCBI Taxonomy" id="392484"/>
    <lineage>
        <taxon>Bacteria</taxon>
        <taxon>Pseudomonadati</taxon>
        <taxon>Pseudomonadota</taxon>
        <taxon>Gammaproteobacteria</taxon>
        <taxon>Thiotrichales</taxon>
        <taxon>Piscirickettsiaceae</taxon>
        <taxon>Methylophaga</taxon>
    </lineage>
</organism>
<evidence type="ECO:0000256" key="1">
    <source>
        <dbReference type="ARBA" id="ARBA00000109"/>
    </source>
</evidence>
<dbReference type="HAMAP" id="MF_00104">
    <property type="entry name" value="RNase_III"/>
    <property type="match status" value="1"/>
</dbReference>
<keyword evidence="10" id="KW-0963">Cytoplasm</keyword>